<dbReference type="SUPFAM" id="SSF55961">
    <property type="entry name" value="Bet v1-like"/>
    <property type="match status" value="1"/>
</dbReference>
<protein>
    <submittedName>
        <fullName evidence="3">MLP-like protein 423</fullName>
    </submittedName>
</protein>
<dbReference type="GO" id="GO:0004864">
    <property type="term" value="F:protein phosphatase inhibitor activity"/>
    <property type="evidence" value="ECO:0007669"/>
    <property type="project" value="InterPro"/>
</dbReference>
<dbReference type="KEGG" id="rarg:115756407"/>
<organism evidence="2 3">
    <name type="scientific">Rhodamnia argentea</name>
    <dbReference type="NCBI Taxonomy" id="178133"/>
    <lineage>
        <taxon>Eukaryota</taxon>
        <taxon>Viridiplantae</taxon>
        <taxon>Streptophyta</taxon>
        <taxon>Embryophyta</taxon>
        <taxon>Tracheophyta</taxon>
        <taxon>Spermatophyta</taxon>
        <taxon>Magnoliopsida</taxon>
        <taxon>eudicotyledons</taxon>
        <taxon>Gunneridae</taxon>
        <taxon>Pentapetalae</taxon>
        <taxon>rosids</taxon>
        <taxon>malvids</taxon>
        <taxon>Myrtales</taxon>
        <taxon>Myrtaceae</taxon>
        <taxon>Myrtoideae</taxon>
        <taxon>Myrteae</taxon>
        <taxon>Australasian group</taxon>
        <taxon>Rhodamnia</taxon>
    </lineage>
</organism>
<dbReference type="GO" id="GO:0006952">
    <property type="term" value="P:defense response"/>
    <property type="evidence" value="ECO:0007669"/>
    <property type="project" value="UniProtKB-KW"/>
</dbReference>
<dbReference type="InterPro" id="IPR024949">
    <property type="entry name" value="Bet_v_I_allergen"/>
</dbReference>
<dbReference type="InterPro" id="IPR051761">
    <property type="entry name" value="MLP-like_ligand-binding"/>
</dbReference>
<dbReference type="PANTHER" id="PTHR31907">
    <property type="entry name" value="MLP-LIKE PROTEIN 423"/>
    <property type="match status" value="1"/>
</dbReference>
<dbReference type="AlphaFoldDB" id="A0A8B8QY71"/>
<dbReference type="Pfam" id="PF00407">
    <property type="entry name" value="Bet_v_1"/>
    <property type="match status" value="1"/>
</dbReference>
<keyword evidence="2" id="KW-1185">Reference proteome</keyword>
<evidence type="ECO:0000313" key="3">
    <source>
        <dbReference type="RefSeq" id="XP_030552025.2"/>
    </source>
</evidence>
<dbReference type="SMART" id="SM01037">
    <property type="entry name" value="Bet_v_1"/>
    <property type="match status" value="1"/>
</dbReference>
<name>A0A8B8QY71_9MYRT</name>
<feature type="domain" description="Bet v I/Major latex protein" evidence="1">
    <location>
        <begin position="47"/>
        <end position="197"/>
    </location>
</feature>
<dbReference type="Proteomes" id="UP000827889">
    <property type="component" value="Chromosome 6"/>
</dbReference>
<dbReference type="GO" id="GO:0038023">
    <property type="term" value="F:signaling receptor activity"/>
    <property type="evidence" value="ECO:0007669"/>
    <property type="project" value="InterPro"/>
</dbReference>
<dbReference type="PRINTS" id="PR00634">
    <property type="entry name" value="BETALLERGEN"/>
</dbReference>
<dbReference type="GO" id="GO:0009738">
    <property type="term" value="P:abscisic acid-activated signaling pathway"/>
    <property type="evidence" value="ECO:0007669"/>
    <property type="project" value="InterPro"/>
</dbReference>
<sequence>MNGSWAKLKPSYIDHTSSIYKHLGKSLKQQVCVFPHIHLSLERERMGGPLTLDAEVEVKSPANKFWVSMRDSSNLFPKIFPEQYKNIEVLEGDGKAAGSIRLITYGEGSPLVKVSKEKIDNVDEADKLVTYSVIGGDLLKFYKNFNGSIKVIPKGDGSLVKWSCGFEKASEEIPDPHIIKDFAIQNFKELDEFILKA</sequence>
<dbReference type="RefSeq" id="XP_030552025.2">
    <property type="nucleotide sequence ID" value="XM_030696165.2"/>
</dbReference>
<proteinExistence type="predicted"/>
<evidence type="ECO:0000313" key="2">
    <source>
        <dbReference type="Proteomes" id="UP000827889"/>
    </source>
</evidence>
<dbReference type="CDD" id="cd07816">
    <property type="entry name" value="Bet_v1-like"/>
    <property type="match status" value="1"/>
</dbReference>
<dbReference type="Gene3D" id="3.30.530.20">
    <property type="match status" value="1"/>
</dbReference>
<dbReference type="GO" id="GO:0010427">
    <property type="term" value="F:abscisic acid binding"/>
    <property type="evidence" value="ECO:0007669"/>
    <property type="project" value="InterPro"/>
</dbReference>
<reference evidence="3" key="1">
    <citation type="submission" date="2025-08" db="UniProtKB">
        <authorList>
            <consortium name="RefSeq"/>
        </authorList>
    </citation>
    <scope>IDENTIFICATION</scope>
    <source>
        <tissue evidence="3">Leaf</tissue>
    </source>
</reference>
<dbReference type="GeneID" id="115756407"/>
<dbReference type="InterPro" id="IPR000916">
    <property type="entry name" value="Bet_v_I/MLP"/>
</dbReference>
<evidence type="ECO:0000259" key="1">
    <source>
        <dbReference type="SMART" id="SM01037"/>
    </source>
</evidence>
<gene>
    <name evidence="3" type="primary">LOC115756407</name>
</gene>
<accession>A0A8B8QY71</accession>
<dbReference type="InterPro" id="IPR023393">
    <property type="entry name" value="START-like_dom_sf"/>
</dbReference>